<proteinExistence type="predicted"/>
<evidence type="ECO:0000313" key="1">
    <source>
        <dbReference type="EMBL" id="CAD8106793.1"/>
    </source>
</evidence>
<reference evidence="1" key="1">
    <citation type="submission" date="2021-01" db="EMBL/GenBank/DDBJ databases">
        <authorList>
            <consortium name="Genoscope - CEA"/>
            <person name="William W."/>
        </authorList>
    </citation>
    <scope>NUCLEOTIDE SEQUENCE</scope>
</reference>
<dbReference type="AlphaFoldDB" id="A0A8S1PW49"/>
<name>A0A8S1PW49_9CILI</name>
<comment type="caution">
    <text evidence="1">The sequence shown here is derived from an EMBL/GenBank/DDBJ whole genome shotgun (WGS) entry which is preliminary data.</text>
</comment>
<sequence>MNTLSSNPKKTMFYAAAQNMLNQHSSYSSVQILQRSLLQLHQLPTINNQRHQLSQSLNNYSDRVQYNLSLPQNTNIVLQDRDRSLSQKTNNSINLNISLERLQNTQNIKSNFLIPNQNSNLNYDKEIQKQQLKAYLLKQIQEKQISYQQEQERIKIEDRIAEELNQIKVQIRYFQKRQFLVDILLYKKNLQLSKKYRNVSKLSLSPHQDGLFMQIQKSKFIHNNQQNDLLQKLSNIQVTIPLILQNNINNLQQSQSKQNHASSVRKNIKQMIRKTCQLLPAHNELIYENIHNQFNDKKLECETIFIPVNSKLNTSIYTSQSQPPFQIQQDINKSTHNFNQNNSFQLPQHNNSMISNPINNAQNYSSQINNINRINNHYRLTIHQQTSKERSISISNEKMLIKVDEIKDDIQGLTQKIKKVYKLPLNFQPIQNNLQLKLPHRTTMLMQITSKNQNQVQKQEEPKSSQRN</sequence>
<accession>A0A8S1PW49</accession>
<evidence type="ECO:0000313" key="2">
    <source>
        <dbReference type="Proteomes" id="UP000692954"/>
    </source>
</evidence>
<dbReference type="OrthoDB" id="308300at2759"/>
<gene>
    <name evidence="1" type="ORF">PSON_ATCC_30995.1.T0870161</name>
</gene>
<dbReference type="EMBL" id="CAJJDN010000087">
    <property type="protein sequence ID" value="CAD8106793.1"/>
    <property type="molecule type" value="Genomic_DNA"/>
</dbReference>
<dbReference type="Proteomes" id="UP000692954">
    <property type="component" value="Unassembled WGS sequence"/>
</dbReference>
<keyword evidence="2" id="KW-1185">Reference proteome</keyword>
<organism evidence="1 2">
    <name type="scientific">Paramecium sonneborni</name>
    <dbReference type="NCBI Taxonomy" id="65129"/>
    <lineage>
        <taxon>Eukaryota</taxon>
        <taxon>Sar</taxon>
        <taxon>Alveolata</taxon>
        <taxon>Ciliophora</taxon>
        <taxon>Intramacronucleata</taxon>
        <taxon>Oligohymenophorea</taxon>
        <taxon>Peniculida</taxon>
        <taxon>Parameciidae</taxon>
        <taxon>Paramecium</taxon>
    </lineage>
</organism>
<protein>
    <submittedName>
        <fullName evidence="1">Uncharacterized protein</fullName>
    </submittedName>
</protein>